<dbReference type="InterPro" id="IPR014756">
    <property type="entry name" value="Ig_E-set"/>
</dbReference>
<keyword evidence="2" id="KW-0472">Membrane</keyword>
<gene>
    <name evidence="5" type="primary">LOC101861063</name>
</gene>
<dbReference type="SMART" id="SM00737">
    <property type="entry name" value="ML"/>
    <property type="match status" value="1"/>
</dbReference>
<feature type="domain" description="MD-2-related lipid-recognition" evidence="3">
    <location>
        <begin position="222"/>
        <end position="345"/>
    </location>
</feature>
<dbReference type="Proteomes" id="UP000694888">
    <property type="component" value="Unplaced"/>
</dbReference>
<keyword evidence="2" id="KW-1133">Transmembrane helix</keyword>
<keyword evidence="4" id="KW-1185">Reference proteome</keyword>
<dbReference type="Pfam" id="PF02221">
    <property type="entry name" value="E1_DerP2_DerF2"/>
    <property type="match status" value="1"/>
</dbReference>
<keyword evidence="2" id="KW-0812">Transmembrane</keyword>
<accession>A0ABM1A6F1</accession>
<evidence type="ECO:0000313" key="4">
    <source>
        <dbReference type="Proteomes" id="UP000694888"/>
    </source>
</evidence>
<reference evidence="5" key="1">
    <citation type="submission" date="2025-08" db="UniProtKB">
        <authorList>
            <consortium name="RefSeq"/>
        </authorList>
    </citation>
    <scope>IDENTIFICATION</scope>
</reference>
<proteinExistence type="predicted"/>
<protein>
    <submittedName>
        <fullName evidence="5">Uncharacterized protein LOC101861063</fullName>
    </submittedName>
</protein>
<feature type="transmembrane region" description="Helical" evidence="2">
    <location>
        <begin position="65"/>
        <end position="85"/>
    </location>
</feature>
<dbReference type="RefSeq" id="XP_012941707.1">
    <property type="nucleotide sequence ID" value="XM_013086253.2"/>
</dbReference>
<evidence type="ECO:0000256" key="2">
    <source>
        <dbReference type="SAM" id="Phobius"/>
    </source>
</evidence>
<feature type="compositionally biased region" description="Basic and acidic residues" evidence="1">
    <location>
        <begin position="164"/>
        <end position="199"/>
    </location>
</feature>
<evidence type="ECO:0000256" key="1">
    <source>
        <dbReference type="SAM" id="MobiDB-lite"/>
    </source>
</evidence>
<feature type="region of interest" description="Disordered" evidence="1">
    <location>
        <begin position="140"/>
        <end position="199"/>
    </location>
</feature>
<sequence>MTVTFADEKPLSSVHECGSSTAGCQHCSSCSYLELPVHQQTKELKSRSHPHKSPLRFIMAYKGRIVRLSILVLFSFMFCGVYLAFFKHPPPDVLLQMNMQSQDSDLSFNDFGASSFQKSNVQNSDDDEGDTDDAENVEFFLNKRSVNDDEGDEEENEEEEDEYGEKLIVKSEKMEKREKNEKKEKQEKKEKVESKHSEDNNGAEYWKQFLKVNKFVPIGAVFDKCEGDDRLQIGTVVLQADKALGGVKSVTFFNHTFKEEIAGGQFHIEVKYNGQDLYDNYWELCELEDDLPEKNRTFTCPIQAKHWTVVKEKHVPGYLPTGRFQTKAWAVDESENVLACGYADFKI</sequence>
<name>A0ABM1A6F1_APLCA</name>
<dbReference type="SUPFAM" id="SSF81296">
    <property type="entry name" value="E set domains"/>
    <property type="match status" value="1"/>
</dbReference>
<feature type="compositionally biased region" description="Acidic residues" evidence="1">
    <location>
        <begin position="148"/>
        <end position="163"/>
    </location>
</feature>
<organism evidence="4 5">
    <name type="scientific">Aplysia californica</name>
    <name type="common">California sea hare</name>
    <dbReference type="NCBI Taxonomy" id="6500"/>
    <lineage>
        <taxon>Eukaryota</taxon>
        <taxon>Metazoa</taxon>
        <taxon>Spiralia</taxon>
        <taxon>Lophotrochozoa</taxon>
        <taxon>Mollusca</taxon>
        <taxon>Gastropoda</taxon>
        <taxon>Heterobranchia</taxon>
        <taxon>Euthyneura</taxon>
        <taxon>Tectipleura</taxon>
        <taxon>Aplysiida</taxon>
        <taxon>Aplysioidea</taxon>
        <taxon>Aplysiidae</taxon>
        <taxon>Aplysia</taxon>
    </lineage>
</organism>
<dbReference type="GeneID" id="101861063"/>
<evidence type="ECO:0000259" key="3">
    <source>
        <dbReference type="SMART" id="SM00737"/>
    </source>
</evidence>
<evidence type="ECO:0000313" key="5">
    <source>
        <dbReference type="RefSeq" id="XP_012941707.1"/>
    </source>
</evidence>
<dbReference type="InterPro" id="IPR003172">
    <property type="entry name" value="ML_dom"/>
</dbReference>